<proteinExistence type="predicted"/>
<sequence length="401" mass="44912">MDGSNLLRAQSELVLTEARRQKAERTKNLGSPIELSGKALDIQIQGNYAWISENAHVARKIDLETGKTLQIFRGHTAPVTCLAFCDRVHQSNDNAFLITGSWDKSIKLWDTNTKEMISSTSAHDDFVKTLLVISGANLLISSSSDKTVRFWDISDIAESKSLTPVGSISAHTRPVETIYGELNSDGTVILFTADTMGIIKVWTLEKEADSRTRWRSTLKDTLNHHRTRVTELQYGGGNIWTASSDETVQIVSYPPNDSSVKPHSPFIHPLPVRALLPLPLTDLREPYLITGFGDVIRLYDISSIDEPEILGEIDGHWHDVTSLRLWMRTSKGEDGRTRIEPWVVSTSLDSTIRKWKLSDMLTPTPKTSQEPTSITSVSEVKGNGNWELTEEEERELAELME</sequence>
<evidence type="ECO:0000313" key="2">
    <source>
        <dbReference type="Proteomes" id="UP000790377"/>
    </source>
</evidence>
<accession>A0ACB8AP06</accession>
<reference evidence="1" key="1">
    <citation type="journal article" date="2021" name="New Phytol.">
        <title>Evolutionary innovations through gain and loss of genes in the ectomycorrhizal Boletales.</title>
        <authorList>
            <person name="Wu G."/>
            <person name="Miyauchi S."/>
            <person name="Morin E."/>
            <person name="Kuo A."/>
            <person name="Drula E."/>
            <person name="Varga T."/>
            <person name="Kohler A."/>
            <person name="Feng B."/>
            <person name="Cao Y."/>
            <person name="Lipzen A."/>
            <person name="Daum C."/>
            <person name="Hundley H."/>
            <person name="Pangilinan J."/>
            <person name="Johnson J."/>
            <person name="Barry K."/>
            <person name="LaButti K."/>
            <person name="Ng V."/>
            <person name="Ahrendt S."/>
            <person name="Min B."/>
            <person name="Choi I.G."/>
            <person name="Park H."/>
            <person name="Plett J.M."/>
            <person name="Magnuson J."/>
            <person name="Spatafora J.W."/>
            <person name="Nagy L.G."/>
            <person name="Henrissat B."/>
            <person name="Grigoriev I.V."/>
            <person name="Yang Z.L."/>
            <person name="Xu J."/>
            <person name="Martin F.M."/>
        </authorList>
    </citation>
    <scope>NUCLEOTIDE SEQUENCE</scope>
    <source>
        <strain evidence="1">ATCC 28755</strain>
    </source>
</reference>
<keyword evidence="2" id="KW-1185">Reference proteome</keyword>
<dbReference type="EMBL" id="MU267610">
    <property type="protein sequence ID" value="KAH7914671.1"/>
    <property type="molecule type" value="Genomic_DNA"/>
</dbReference>
<organism evidence="1 2">
    <name type="scientific">Hygrophoropsis aurantiaca</name>
    <dbReference type="NCBI Taxonomy" id="72124"/>
    <lineage>
        <taxon>Eukaryota</taxon>
        <taxon>Fungi</taxon>
        <taxon>Dikarya</taxon>
        <taxon>Basidiomycota</taxon>
        <taxon>Agaricomycotina</taxon>
        <taxon>Agaricomycetes</taxon>
        <taxon>Agaricomycetidae</taxon>
        <taxon>Boletales</taxon>
        <taxon>Coniophorineae</taxon>
        <taxon>Hygrophoropsidaceae</taxon>
        <taxon>Hygrophoropsis</taxon>
    </lineage>
</organism>
<dbReference type="Proteomes" id="UP000790377">
    <property type="component" value="Unassembled WGS sequence"/>
</dbReference>
<name>A0ACB8AP06_9AGAM</name>
<protein>
    <submittedName>
        <fullName evidence="1">WD40-repeat-containing domain protein</fullName>
    </submittedName>
</protein>
<comment type="caution">
    <text evidence="1">The sequence shown here is derived from an EMBL/GenBank/DDBJ whole genome shotgun (WGS) entry which is preliminary data.</text>
</comment>
<gene>
    <name evidence="1" type="ORF">BJ138DRAFT_1078984</name>
</gene>
<evidence type="ECO:0000313" key="1">
    <source>
        <dbReference type="EMBL" id="KAH7914671.1"/>
    </source>
</evidence>